<feature type="region of interest" description="Disordered" evidence="1">
    <location>
        <begin position="53"/>
        <end position="111"/>
    </location>
</feature>
<gene>
    <name evidence="2" type="ORF">M406DRAFT_333411</name>
</gene>
<evidence type="ECO:0000313" key="3">
    <source>
        <dbReference type="Proteomes" id="UP000803844"/>
    </source>
</evidence>
<dbReference type="GeneID" id="63837969"/>
<feature type="compositionally biased region" description="Polar residues" evidence="1">
    <location>
        <begin position="79"/>
        <end position="93"/>
    </location>
</feature>
<feature type="compositionally biased region" description="Polar residues" evidence="1">
    <location>
        <begin position="1"/>
        <end position="15"/>
    </location>
</feature>
<dbReference type="RefSeq" id="XP_040772322.1">
    <property type="nucleotide sequence ID" value="XM_040920840.1"/>
</dbReference>
<sequence length="181" mass="20333">MTCTNISNMVENSTSEQHEQQAVEMQKSNCNLKSSPFQTVVVPLQEITLLGEATATEDVEAGAEHHAKTTPDKSPAAGESSTSMRGSESNSSDAVCRCGTVDPHHKSRPNTLWSNAEALARLENHDGQSRKTEIKSIDKQKWKAFRKRMKHLKEDIKAIDKRKLKAFHKHIEQLKKESKRK</sequence>
<dbReference type="EMBL" id="MU032351">
    <property type="protein sequence ID" value="KAF3761343.1"/>
    <property type="molecule type" value="Genomic_DNA"/>
</dbReference>
<accession>A0A9P5CJT7</accession>
<proteinExistence type="predicted"/>
<comment type="caution">
    <text evidence="2">The sequence shown here is derived from an EMBL/GenBank/DDBJ whole genome shotgun (WGS) entry which is preliminary data.</text>
</comment>
<protein>
    <submittedName>
        <fullName evidence="2">Uncharacterized protein</fullName>
    </submittedName>
</protein>
<evidence type="ECO:0000256" key="1">
    <source>
        <dbReference type="SAM" id="MobiDB-lite"/>
    </source>
</evidence>
<keyword evidence="3" id="KW-1185">Reference proteome</keyword>
<reference evidence="2" key="1">
    <citation type="journal article" date="2020" name="Phytopathology">
        <title>Genome sequence of the chestnut blight fungus Cryphonectria parasitica EP155: A fundamental resource for an archetypical invasive plant pathogen.</title>
        <authorList>
            <person name="Crouch J.A."/>
            <person name="Dawe A."/>
            <person name="Aerts A."/>
            <person name="Barry K."/>
            <person name="Churchill A.C.L."/>
            <person name="Grimwood J."/>
            <person name="Hillman B."/>
            <person name="Milgroom M.G."/>
            <person name="Pangilinan J."/>
            <person name="Smith M."/>
            <person name="Salamov A."/>
            <person name="Schmutz J."/>
            <person name="Yadav J."/>
            <person name="Grigoriev I.V."/>
            <person name="Nuss D."/>
        </authorList>
    </citation>
    <scope>NUCLEOTIDE SEQUENCE</scope>
    <source>
        <strain evidence="2">EP155</strain>
    </source>
</reference>
<dbReference type="Proteomes" id="UP000803844">
    <property type="component" value="Unassembled WGS sequence"/>
</dbReference>
<organism evidence="2 3">
    <name type="scientific">Cryphonectria parasitica (strain ATCC 38755 / EP155)</name>
    <dbReference type="NCBI Taxonomy" id="660469"/>
    <lineage>
        <taxon>Eukaryota</taxon>
        <taxon>Fungi</taxon>
        <taxon>Dikarya</taxon>
        <taxon>Ascomycota</taxon>
        <taxon>Pezizomycotina</taxon>
        <taxon>Sordariomycetes</taxon>
        <taxon>Sordariomycetidae</taxon>
        <taxon>Diaporthales</taxon>
        <taxon>Cryphonectriaceae</taxon>
        <taxon>Cryphonectria-Endothia species complex</taxon>
        <taxon>Cryphonectria</taxon>
    </lineage>
</organism>
<name>A0A9P5CJT7_CRYP1</name>
<dbReference type="AlphaFoldDB" id="A0A9P5CJT7"/>
<evidence type="ECO:0000313" key="2">
    <source>
        <dbReference type="EMBL" id="KAF3761343.1"/>
    </source>
</evidence>
<feature type="compositionally biased region" description="Basic and acidic residues" evidence="1">
    <location>
        <begin position="62"/>
        <end position="71"/>
    </location>
</feature>
<feature type="region of interest" description="Disordered" evidence="1">
    <location>
        <begin position="1"/>
        <end position="27"/>
    </location>
</feature>